<feature type="domain" description="Fibronectin type-III" evidence="2">
    <location>
        <begin position="34"/>
        <end position="133"/>
    </location>
</feature>
<dbReference type="InterPro" id="IPR003961">
    <property type="entry name" value="FN3_dom"/>
</dbReference>
<feature type="transmembrane region" description="Helical" evidence="1">
    <location>
        <begin position="155"/>
        <end position="176"/>
    </location>
</feature>
<comment type="caution">
    <text evidence="3">The sequence shown here is derived from an EMBL/GenBank/DDBJ whole genome shotgun (WGS) entry which is preliminary data.</text>
</comment>
<dbReference type="Pfam" id="PF00041">
    <property type="entry name" value="fn3"/>
    <property type="match status" value="1"/>
</dbReference>
<keyword evidence="1" id="KW-1133">Transmembrane helix</keyword>
<sequence>MRRLNLLNITLSDFSDNVNYTAKYRLVADGPPEAPRDLFVSHVTYDAALLSWTSGYDMGSRQYFFVMEGIGGGKFIQMSDRINDTSSSHGINATFTYQMQGLYSDTLYNISVVALNDKGSVMAPPVSFRTKGKFILNCRNMLLYHKTHTDGHENYYYILVGLVGAFLPLFVVAWILKRRRDRRSNESVRLLHKQLTSEG</sequence>
<evidence type="ECO:0000313" key="3">
    <source>
        <dbReference type="EMBL" id="KAH3700748.1"/>
    </source>
</evidence>
<dbReference type="PROSITE" id="PS50853">
    <property type="entry name" value="FN3"/>
    <property type="match status" value="1"/>
</dbReference>
<accession>A0A9D3YKU7</accession>
<dbReference type="InterPro" id="IPR036116">
    <property type="entry name" value="FN3_sf"/>
</dbReference>
<dbReference type="CDD" id="cd00063">
    <property type="entry name" value="FN3"/>
    <property type="match status" value="1"/>
</dbReference>
<organism evidence="3 4">
    <name type="scientific">Dreissena polymorpha</name>
    <name type="common">Zebra mussel</name>
    <name type="synonym">Mytilus polymorpha</name>
    <dbReference type="NCBI Taxonomy" id="45954"/>
    <lineage>
        <taxon>Eukaryota</taxon>
        <taxon>Metazoa</taxon>
        <taxon>Spiralia</taxon>
        <taxon>Lophotrochozoa</taxon>
        <taxon>Mollusca</taxon>
        <taxon>Bivalvia</taxon>
        <taxon>Autobranchia</taxon>
        <taxon>Heteroconchia</taxon>
        <taxon>Euheterodonta</taxon>
        <taxon>Imparidentia</taxon>
        <taxon>Neoheterodontei</taxon>
        <taxon>Myida</taxon>
        <taxon>Dreissenoidea</taxon>
        <taxon>Dreissenidae</taxon>
        <taxon>Dreissena</taxon>
    </lineage>
</organism>
<evidence type="ECO:0000313" key="4">
    <source>
        <dbReference type="Proteomes" id="UP000828390"/>
    </source>
</evidence>
<keyword evidence="1" id="KW-0472">Membrane</keyword>
<name>A0A9D3YKU7_DREPO</name>
<protein>
    <recommendedName>
        <fullName evidence="2">Fibronectin type-III domain-containing protein</fullName>
    </recommendedName>
</protein>
<reference evidence="3" key="1">
    <citation type="journal article" date="2019" name="bioRxiv">
        <title>The Genome of the Zebra Mussel, Dreissena polymorpha: A Resource for Invasive Species Research.</title>
        <authorList>
            <person name="McCartney M.A."/>
            <person name="Auch B."/>
            <person name="Kono T."/>
            <person name="Mallez S."/>
            <person name="Zhang Y."/>
            <person name="Obille A."/>
            <person name="Becker A."/>
            <person name="Abrahante J.E."/>
            <person name="Garbe J."/>
            <person name="Badalamenti J.P."/>
            <person name="Herman A."/>
            <person name="Mangelson H."/>
            <person name="Liachko I."/>
            <person name="Sullivan S."/>
            <person name="Sone E.D."/>
            <person name="Koren S."/>
            <person name="Silverstein K.A.T."/>
            <person name="Beckman K.B."/>
            <person name="Gohl D.M."/>
        </authorList>
    </citation>
    <scope>NUCLEOTIDE SEQUENCE</scope>
    <source>
        <strain evidence="3">Duluth1</strain>
        <tissue evidence="3">Whole animal</tissue>
    </source>
</reference>
<gene>
    <name evidence="3" type="ORF">DPMN_075727</name>
</gene>
<dbReference type="InterPro" id="IPR013783">
    <property type="entry name" value="Ig-like_fold"/>
</dbReference>
<dbReference type="EMBL" id="JAIWYP010000015">
    <property type="protein sequence ID" value="KAH3700748.1"/>
    <property type="molecule type" value="Genomic_DNA"/>
</dbReference>
<dbReference type="AlphaFoldDB" id="A0A9D3YKU7"/>
<reference evidence="3" key="2">
    <citation type="submission" date="2020-11" db="EMBL/GenBank/DDBJ databases">
        <authorList>
            <person name="McCartney M.A."/>
            <person name="Auch B."/>
            <person name="Kono T."/>
            <person name="Mallez S."/>
            <person name="Becker A."/>
            <person name="Gohl D.M."/>
            <person name="Silverstein K.A.T."/>
            <person name="Koren S."/>
            <person name="Bechman K.B."/>
            <person name="Herman A."/>
            <person name="Abrahante J.E."/>
            <person name="Garbe J."/>
        </authorList>
    </citation>
    <scope>NUCLEOTIDE SEQUENCE</scope>
    <source>
        <strain evidence="3">Duluth1</strain>
        <tissue evidence="3">Whole animal</tissue>
    </source>
</reference>
<keyword evidence="4" id="KW-1185">Reference proteome</keyword>
<evidence type="ECO:0000256" key="1">
    <source>
        <dbReference type="SAM" id="Phobius"/>
    </source>
</evidence>
<dbReference type="Gene3D" id="2.60.40.10">
    <property type="entry name" value="Immunoglobulins"/>
    <property type="match status" value="1"/>
</dbReference>
<proteinExistence type="predicted"/>
<keyword evidence="1" id="KW-0812">Transmembrane</keyword>
<dbReference type="SUPFAM" id="SSF49265">
    <property type="entry name" value="Fibronectin type III"/>
    <property type="match status" value="1"/>
</dbReference>
<dbReference type="Proteomes" id="UP000828390">
    <property type="component" value="Unassembled WGS sequence"/>
</dbReference>
<dbReference type="SMART" id="SM00060">
    <property type="entry name" value="FN3"/>
    <property type="match status" value="1"/>
</dbReference>
<evidence type="ECO:0000259" key="2">
    <source>
        <dbReference type="PROSITE" id="PS50853"/>
    </source>
</evidence>